<feature type="non-terminal residue" evidence="1">
    <location>
        <position position="1"/>
    </location>
</feature>
<reference evidence="1" key="1">
    <citation type="submission" date="2021-02" db="EMBL/GenBank/DDBJ databases">
        <authorList>
            <person name="Nowell W R."/>
        </authorList>
    </citation>
    <scope>NUCLEOTIDE SEQUENCE</scope>
</reference>
<evidence type="ECO:0000313" key="1">
    <source>
        <dbReference type="EMBL" id="CAF2119070.1"/>
    </source>
</evidence>
<organism evidence="1 2">
    <name type="scientific">Rotaria magnacalcarata</name>
    <dbReference type="NCBI Taxonomy" id="392030"/>
    <lineage>
        <taxon>Eukaryota</taxon>
        <taxon>Metazoa</taxon>
        <taxon>Spiralia</taxon>
        <taxon>Gnathifera</taxon>
        <taxon>Rotifera</taxon>
        <taxon>Eurotatoria</taxon>
        <taxon>Bdelloidea</taxon>
        <taxon>Philodinida</taxon>
        <taxon>Philodinidae</taxon>
        <taxon>Rotaria</taxon>
    </lineage>
</organism>
<protein>
    <submittedName>
        <fullName evidence="1">Uncharacterized protein</fullName>
    </submittedName>
</protein>
<comment type="caution">
    <text evidence="1">The sequence shown here is derived from an EMBL/GenBank/DDBJ whole genome shotgun (WGS) entry which is preliminary data.</text>
</comment>
<dbReference type="AlphaFoldDB" id="A0A816V734"/>
<proteinExistence type="predicted"/>
<evidence type="ECO:0000313" key="2">
    <source>
        <dbReference type="Proteomes" id="UP000663824"/>
    </source>
</evidence>
<accession>A0A816V734</accession>
<gene>
    <name evidence="1" type="ORF">MBJ925_LOCUS25580</name>
</gene>
<name>A0A816V734_9BILA</name>
<dbReference type="Proteomes" id="UP000663824">
    <property type="component" value="Unassembled WGS sequence"/>
</dbReference>
<sequence length="84" mass="9399">NQTNNLFLEIRKHHWCCKLLSDPTTGDNSLKTTMSTFAKVRTRVIFLIGIFTALPNTPGSTVTTIAKPPTRPIGKEQIIEVMPF</sequence>
<dbReference type="EMBL" id="CAJNRE010013540">
    <property type="protein sequence ID" value="CAF2119070.1"/>
    <property type="molecule type" value="Genomic_DNA"/>
</dbReference>